<feature type="non-terminal residue" evidence="2">
    <location>
        <position position="211"/>
    </location>
</feature>
<comment type="caution">
    <text evidence="2">The sequence shown here is derived from an EMBL/GenBank/DDBJ whole genome shotgun (WGS) entry which is preliminary data.</text>
</comment>
<dbReference type="InterPro" id="IPR029044">
    <property type="entry name" value="Nucleotide-diphossugar_trans"/>
</dbReference>
<dbReference type="InterPro" id="IPR050834">
    <property type="entry name" value="Glycosyltransf_2"/>
</dbReference>
<feature type="domain" description="Glycosyltransferase 2-like" evidence="1">
    <location>
        <begin position="3"/>
        <end position="162"/>
    </location>
</feature>
<sequence length="211" mass="24038">MVTVIIPSFNSESTIAACLNALLNQDFAGPKETILVDSSQDKTPEIVRNDFPEVKLIHLEQKTDPGTARNIGFKESKGDPVLFIDSDCEAEPDWMSRMVALHQSTPYAAIGGAVLNGNEKHSAVAWAGYLAEFREFLPAYPRREVTHIPTCNISYKRKILQESNGFDPHFYPQEDLVFNHWLTKNGQKILFDPQIRIRHHHRTDLKQFLKH</sequence>
<proteinExistence type="predicted"/>
<dbReference type="AlphaFoldDB" id="A0A7V5UEI6"/>
<reference evidence="2" key="1">
    <citation type="journal article" date="2020" name="mSystems">
        <title>Genome- and Community-Level Interaction Insights into Carbon Utilization and Element Cycling Functions of Hydrothermarchaeota in Hydrothermal Sediment.</title>
        <authorList>
            <person name="Zhou Z."/>
            <person name="Liu Y."/>
            <person name="Xu W."/>
            <person name="Pan J."/>
            <person name="Luo Z.H."/>
            <person name="Li M."/>
        </authorList>
    </citation>
    <scope>NUCLEOTIDE SEQUENCE [LARGE SCALE GENOMIC DNA]</scope>
    <source>
        <strain evidence="2">HyVt-527</strain>
    </source>
</reference>
<accession>A0A7V5UEI6</accession>
<evidence type="ECO:0000313" key="2">
    <source>
        <dbReference type="EMBL" id="HHJ52467.1"/>
    </source>
</evidence>
<dbReference type="InterPro" id="IPR001173">
    <property type="entry name" value="Glyco_trans_2-like"/>
</dbReference>
<dbReference type="PANTHER" id="PTHR43685:SF2">
    <property type="entry name" value="GLYCOSYLTRANSFERASE 2-LIKE DOMAIN-CONTAINING PROTEIN"/>
    <property type="match status" value="1"/>
</dbReference>
<organism evidence="2">
    <name type="scientific">Caldithrix abyssi</name>
    <dbReference type="NCBI Taxonomy" id="187145"/>
    <lineage>
        <taxon>Bacteria</taxon>
        <taxon>Pseudomonadati</taxon>
        <taxon>Calditrichota</taxon>
        <taxon>Calditrichia</taxon>
        <taxon>Calditrichales</taxon>
        <taxon>Calditrichaceae</taxon>
        <taxon>Caldithrix</taxon>
    </lineage>
</organism>
<name>A0A7V5UEI6_CALAY</name>
<dbReference type="SUPFAM" id="SSF53448">
    <property type="entry name" value="Nucleotide-diphospho-sugar transferases"/>
    <property type="match status" value="1"/>
</dbReference>
<evidence type="ECO:0000259" key="1">
    <source>
        <dbReference type="Pfam" id="PF00535"/>
    </source>
</evidence>
<gene>
    <name evidence="2" type="ORF">ENJ89_04680</name>
</gene>
<dbReference type="Proteomes" id="UP000886124">
    <property type="component" value="Unassembled WGS sequence"/>
</dbReference>
<dbReference type="EMBL" id="DROD01000317">
    <property type="protein sequence ID" value="HHJ52467.1"/>
    <property type="molecule type" value="Genomic_DNA"/>
</dbReference>
<protein>
    <submittedName>
        <fullName evidence="2">Glycosyltransferase</fullName>
    </submittedName>
</protein>
<dbReference type="Gene3D" id="3.90.550.10">
    <property type="entry name" value="Spore Coat Polysaccharide Biosynthesis Protein SpsA, Chain A"/>
    <property type="match status" value="1"/>
</dbReference>
<dbReference type="PANTHER" id="PTHR43685">
    <property type="entry name" value="GLYCOSYLTRANSFERASE"/>
    <property type="match status" value="1"/>
</dbReference>
<dbReference type="Pfam" id="PF00535">
    <property type="entry name" value="Glycos_transf_2"/>
    <property type="match status" value="1"/>
</dbReference>